<dbReference type="AlphaFoldDB" id="G5AEH5"/>
<sequence>MAEAPGGDEAYNPFDAPTSDRNPFPPFEAALADDQSAATAAEGEGTGLQGAGTALDWSIDTLAELKPAIFSPLPQQKEANVSGTSHGASGFFEDEEQYEVLRTPLPAARPSTAAAPSRTRATSTPSPPLELHRRCRETIARCEARLRERQRKMDKLQSVLPPPTPKRSSHPRATPPSRSTPPRPAKRNRLSGFATPGSDWKSQSPSARPPKWSASPIAIVGSKQPLCATPATLQFDALTPSPLVKTPRDSTKHSSKLRLSFGLSPIAFSSPEQTQAEKMEEGKDEEEEKVASNDDTLPLSSTEESAASVSPESEKENAEQQAQREAGRQQESSSSHAPPPMPAAKKSVAPARRQQAFMEAMEAEARCNDSRRTPPPPPLTAAAAPSSILSLYQEAKRLGMTDPQTQWQYVQTLRQSDQKNSAPKG</sequence>
<proteinExistence type="predicted"/>
<feature type="compositionally biased region" description="Low complexity" evidence="1">
    <location>
        <begin position="105"/>
        <end position="124"/>
    </location>
</feature>
<evidence type="ECO:0000313" key="3">
    <source>
        <dbReference type="Proteomes" id="UP000002640"/>
    </source>
</evidence>
<feature type="compositionally biased region" description="Basic and acidic residues" evidence="1">
    <location>
        <begin position="130"/>
        <end position="155"/>
    </location>
</feature>
<dbReference type="OMA" id="TDPQTQW"/>
<feature type="compositionally biased region" description="Low complexity" evidence="1">
    <location>
        <begin position="33"/>
        <end position="43"/>
    </location>
</feature>
<accession>G5AEH5</accession>
<feature type="region of interest" description="Disordered" evidence="1">
    <location>
        <begin position="234"/>
        <end position="384"/>
    </location>
</feature>
<dbReference type="SMR" id="G5AEH5"/>
<evidence type="ECO:0000313" key="2">
    <source>
        <dbReference type="EMBL" id="EGZ06577.1"/>
    </source>
</evidence>
<feature type="compositionally biased region" description="Basic and acidic residues" evidence="1">
    <location>
        <begin position="363"/>
        <end position="372"/>
    </location>
</feature>
<name>G5AEH5_PHYSP</name>
<dbReference type="GeneID" id="20661688"/>
<evidence type="ECO:0000256" key="1">
    <source>
        <dbReference type="SAM" id="MobiDB-lite"/>
    </source>
</evidence>
<protein>
    <submittedName>
        <fullName evidence="2">Uncharacterized protein</fullName>
    </submittedName>
</protein>
<feature type="region of interest" description="Disordered" evidence="1">
    <location>
        <begin position="33"/>
        <end position="52"/>
    </location>
</feature>
<dbReference type="KEGG" id="psoj:PHYSODRAFT_532021"/>
<feature type="compositionally biased region" description="Low complexity" evidence="1">
    <location>
        <begin position="300"/>
        <end position="311"/>
    </location>
</feature>
<organism evidence="2 3">
    <name type="scientific">Phytophthora sojae (strain P6497)</name>
    <name type="common">Soybean stem and root rot agent</name>
    <name type="synonym">Phytophthora megasperma f. sp. glycines</name>
    <dbReference type="NCBI Taxonomy" id="1094619"/>
    <lineage>
        <taxon>Eukaryota</taxon>
        <taxon>Sar</taxon>
        <taxon>Stramenopiles</taxon>
        <taxon>Oomycota</taxon>
        <taxon>Peronosporomycetes</taxon>
        <taxon>Peronosporales</taxon>
        <taxon>Peronosporaceae</taxon>
        <taxon>Phytophthora</taxon>
    </lineage>
</organism>
<dbReference type="EMBL" id="JH159164">
    <property type="protein sequence ID" value="EGZ06577.1"/>
    <property type="molecule type" value="Genomic_DNA"/>
</dbReference>
<feature type="region of interest" description="Disordered" evidence="1">
    <location>
        <begin position="1"/>
        <end position="28"/>
    </location>
</feature>
<keyword evidence="3" id="KW-1185">Reference proteome</keyword>
<dbReference type="Proteomes" id="UP000002640">
    <property type="component" value="Unassembled WGS sequence"/>
</dbReference>
<dbReference type="InParanoid" id="G5AEH5"/>
<dbReference type="RefSeq" id="XP_009538474.1">
    <property type="nucleotide sequence ID" value="XM_009540179.1"/>
</dbReference>
<reference evidence="2 3" key="1">
    <citation type="journal article" date="2006" name="Science">
        <title>Phytophthora genome sequences uncover evolutionary origins and mechanisms of pathogenesis.</title>
        <authorList>
            <person name="Tyler B.M."/>
            <person name="Tripathy S."/>
            <person name="Zhang X."/>
            <person name="Dehal P."/>
            <person name="Jiang R.H."/>
            <person name="Aerts A."/>
            <person name="Arredondo F.D."/>
            <person name="Baxter L."/>
            <person name="Bensasson D."/>
            <person name="Beynon J.L."/>
            <person name="Chapman J."/>
            <person name="Damasceno C.M."/>
            <person name="Dorrance A.E."/>
            <person name="Dou D."/>
            <person name="Dickerman A.W."/>
            <person name="Dubchak I.L."/>
            <person name="Garbelotto M."/>
            <person name="Gijzen M."/>
            <person name="Gordon S.G."/>
            <person name="Govers F."/>
            <person name="Grunwald N.J."/>
            <person name="Huang W."/>
            <person name="Ivors K.L."/>
            <person name="Jones R.W."/>
            <person name="Kamoun S."/>
            <person name="Krampis K."/>
            <person name="Lamour K.H."/>
            <person name="Lee M.K."/>
            <person name="McDonald W.H."/>
            <person name="Medina M."/>
            <person name="Meijer H.J."/>
            <person name="Nordberg E.K."/>
            <person name="Maclean D.J."/>
            <person name="Ospina-Giraldo M.D."/>
            <person name="Morris P.F."/>
            <person name="Phuntumart V."/>
            <person name="Putnam N.H."/>
            <person name="Rash S."/>
            <person name="Rose J.K."/>
            <person name="Sakihama Y."/>
            <person name="Salamov A.A."/>
            <person name="Savidor A."/>
            <person name="Scheuring C.F."/>
            <person name="Smith B.M."/>
            <person name="Sobral B.W."/>
            <person name="Terry A."/>
            <person name="Torto-Alalibo T.A."/>
            <person name="Win J."/>
            <person name="Xu Z."/>
            <person name="Zhang H."/>
            <person name="Grigoriev I.V."/>
            <person name="Rokhsar D.S."/>
            <person name="Boore J.L."/>
        </authorList>
    </citation>
    <scope>NUCLEOTIDE SEQUENCE [LARGE SCALE GENOMIC DNA]</scope>
    <source>
        <strain evidence="2 3">P6497</strain>
    </source>
</reference>
<feature type="compositionally biased region" description="Low complexity" evidence="1">
    <location>
        <begin position="319"/>
        <end position="336"/>
    </location>
</feature>
<feature type="region of interest" description="Disordered" evidence="1">
    <location>
        <begin position="105"/>
        <end position="216"/>
    </location>
</feature>
<gene>
    <name evidence="2" type="ORF">PHYSODRAFT_532021</name>
</gene>